<keyword evidence="7" id="KW-0378">Hydrolase</keyword>
<evidence type="ECO:0000256" key="6">
    <source>
        <dbReference type="ARBA" id="ARBA00022729"/>
    </source>
</evidence>
<dbReference type="SUPFAM" id="SSF51445">
    <property type="entry name" value="(Trans)glycosidases"/>
    <property type="match status" value="1"/>
</dbReference>
<evidence type="ECO:0000313" key="12">
    <source>
        <dbReference type="Proteomes" id="UP000054558"/>
    </source>
</evidence>
<dbReference type="InterPro" id="IPR045053">
    <property type="entry name" value="MAN-like"/>
</dbReference>
<accession>A0A1Y1I0L2</accession>
<reference evidence="11 12" key="1">
    <citation type="journal article" date="2014" name="Nat. Commun.">
        <title>Klebsormidium flaccidum genome reveals primary factors for plant terrestrial adaptation.</title>
        <authorList>
            <person name="Hori K."/>
            <person name="Maruyama F."/>
            <person name="Fujisawa T."/>
            <person name="Togashi T."/>
            <person name="Yamamoto N."/>
            <person name="Seo M."/>
            <person name="Sato S."/>
            <person name="Yamada T."/>
            <person name="Mori H."/>
            <person name="Tajima N."/>
            <person name="Moriyama T."/>
            <person name="Ikeuchi M."/>
            <person name="Watanabe M."/>
            <person name="Wada H."/>
            <person name="Kobayashi K."/>
            <person name="Saito M."/>
            <person name="Masuda T."/>
            <person name="Sasaki-Sekimoto Y."/>
            <person name="Mashiguchi K."/>
            <person name="Awai K."/>
            <person name="Shimojima M."/>
            <person name="Masuda S."/>
            <person name="Iwai M."/>
            <person name="Nobusawa T."/>
            <person name="Narise T."/>
            <person name="Kondo S."/>
            <person name="Saito H."/>
            <person name="Sato R."/>
            <person name="Murakawa M."/>
            <person name="Ihara Y."/>
            <person name="Oshima-Yamada Y."/>
            <person name="Ohtaka K."/>
            <person name="Satoh M."/>
            <person name="Sonobe K."/>
            <person name="Ishii M."/>
            <person name="Ohtani R."/>
            <person name="Kanamori-Sato M."/>
            <person name="Honoki R."/>
            <person name="Miyazaki D."/>
            <person name="Mochizuki H."/>
            <person name="Umetsu J."/>
            <person name="Higashi K."/>
            <person name="Shibata D."/>
            <person name="Kamiya Y."/>
            <person name="Sato N."/>
            <person name="Nakamura Y."/>
            <person name="Tabata S."/>
            <person name="Ida S."/>
            <person name="Kurokawa K."/>
            <person name="Ohta H."/>
        </authorList>
    </citation>
    <scope>NUCLEOTIDE SEQUENCE [LARGE SCALE GENOMIC DNA]</scope>
    <source>
        <strain evidence="11 12">NIES-2285</strain>
    </source>
</reference>
<keyword evidence="5" id="KW-0964">Secreted</keyword>
<dbReference type="Gene3D" id="3.20.20.80">
    <property type="entry name" value="Glycosidases"/>
    <property type="match status" value="1"/>
</dbReference>
<feature type="chain" id="PRO_5012937299" description="mannan endo-1,4-beta-mannosidase" evidence="9">
    <location>
        <begin position="28"/>
        <end position="434"/>
    </location>
</feature>
<feature type="domain" description="Glycoside hydrolase family 5" evidence="10">
    <location>
        <begin position="29"/>
        <end position="395"/>
    </location>
</feature>
<gene>
    <name evidence="11" type="ORF">KFL_001310095</name>
</gene>
<dbReference type="EMBL" id="DF237080">
    <property type="protein sequence ID" value="GAQ82979.1"/>
    <property type="molecule type" value="Genomic_DNA"/>
</dbReference>
<name>A0A1Y1I0L2_KLENI</name>
<comment type="subcellular location">
    <subcellularLocation>
        <location evidence="2">Secreted</location>
    </subcellularLocation>
</comment>
<organism evidence="11 12">
    <name type="scientific">Klebsormidium nitens</name>
    <name type="common">Green alga</name>
    <name type="synonym">Ulothrix nitens</name>
    <dbReference type="NCBI Taxonomy" id="105231"/>
    <lineage>
        <taxon>Eukaryota</taxon>
        <taxon>Viridiplantae</taxon>
        <taxon>Streptophyta</taxon>
        <taxon>Klebsormidiophyceae</taxon>
        <taxon>Klebsormidiales</taxon>
        <taxon>Klebsormidiaceae</taxon>
        <taxon>Klebsormidium</taxon>
    </lineage>
</organism>
<dbReference type="GO" id="GO:0005576">
    <property type="term" value="C:extracellular region"/>
    <property type="evidence" value="ECO:0007669"/>
    <property type="project" value="UniProtKB-SubCell"/>
</dbReference>
<evidence type="ECO:0000256" key="1">
    <source>
        <dbReference type="ARBA" id="ARBA00001678"/>
    </source>
</evidence>
<evidence type="ECO:0000256" key="7">
    <source>
        <dbReference type="ARBA" id="ARBA00022801"/>
    </source>
</evidence>
<evidence type="ECO:0000256" key="2">
    <source>
        <dbReference type="ARBA" id="ARBA00004613"/>
    </source>
</evidence>
<comment type="catalytic activity">
    <reaction evidence="1">
        <text>Random hydrolysis of (1-&gt;4)-beta-D-mannosidic linkages in mannans, galactomannans and glucomannans.</text>
        <dbReference type="EC" id="3.2.1.78"/>
    </reaction>
</comment>
<dbReference type="GO" id="GO:0016985">
    <property type="term" value="F:mannan endo-1,4-beta-mannosidase activity"/>
    <property type="evidence" value="ECO:0000318"/>
    <property type="project" value="GO_Central"/>
</dbReference>
<evidence type="ECO:0000259" key="10">
    <source>
        <dbReference type="Pfam" id="PF26410"/>
    </source>
</evidence>
<dbReference type="EC" id="3.2.1.78" evidence="4"/>
<dbReference type="InterPro" id="IPR017853">
    <property type="entry name" value="GH"/>
</dbReference>
<dbReference type="Proteomes" id="UP000054558">
    <property type="component" value="Unassembled WGS sequence"/>
</dbReference>
<dbReference type="PANTHER" id="PTHR31451">
    <property type="match status" value="1"/>
</dbReference>
<dbReference type="InterPro" id="IPR001547">
    <property type="entry name" value="Glyco_hydro_5"/>
</dbReference>
<dbReference type="PANTHER" id="PTHR31451:SF39">
    <property type="entry name" value="MANNAN ENDO-1,4-BETA-MANNOSIDASE 1"/>
    <property type="match status" value="1"/>
</dbReference>
<comment type="similarity">
    <text evidence="3">Belongs to the glycosyl hydrolase 5 (cellulase A) family.</text>
</comment>
<evidence type="ECO:0000313" key="11">
    <source>
        <dbReference type="EMBL" id="GAQ82979.1"/>
    </source>
</evidence>
<evidence type="ECO:0000256" key="5">
    <source>
        <dbReference type="ARBA" id="ARBA00022525"/>
    </source>
</evidence>
<evidence type="ECO:0000256" key="9">
    <source>
        <dbReference type="SAM" id="SignalP"/>
    </source>
</evidence>
<dbReference type="STRING" id="105231.A0A1Y1I0L2"/>
<evidence type="ECO:0000256" key="8">
    <source>
        <dbReference type="ARBA" id="ARBA00023295"/>
    </source>
</evidence>
<keyword evidence="8" id="KW-0326">Glycosidase</keyword>
<keyword evidence="6 9" id="KW-0732">Signal</keyword>
<evidence type="ECO:0000256" key="3">
    <source>
        <dbReference type="ARBA" id="ARBA00005641"/>
    </source>
</evidence>
<evidence type="ECO:0000256" key="4">
    <source>
        <dbReference type="ARBA" id="ARBA00012706"/>
    </source>
</evidence>
<sequence>MAQSVKEGLEPAILLLLQIAGSSMVAAQGFVTRSGTSFYDANGRFIVQGCNFYPAMSLASNSNNRPQVANLLATASSLGLNVVRTWAFGDGPGQLQTAPGQYNEQWFQGLDYVIAQAAQNNLRVILPFVNNWSRNCPDRSDALVLLKDGVNFLLTSLSSSNFRSNYGGKDRYVQWSQQARAGGSNPDDFYSNDYTRDLYRKFVSAVINRQNTFTGIYYKNDPTIFAWELMNEPRCESDPSGDTLQNWLQEMASYVKSIDGNHLLSTGTEGFYGPSTTARHFLNPGGWAANTGEDWMRNHRIDQIDFATFHSYPDQWMGGTIDDQLAFLANWTRGHVYDGSADRLNKPVVMGEFGAPMSSQRTQDEFSNRNRFFQIVYQSVLNGGANAGVIFWQLNVAQNVPQSPNKYAVYCPADSSTVNIISQQSAAVRGRRCK</sequence>
<dbReference type="GO" id="GO:0000272">
    <property type="term" value="P:polysaccharide catabolic process"/>
    <property type="evidence" value="ECO:0007669"/>
    <property type="project" value="InterPro"/>
</dbReference>
<feature type="signal peptide" evidence="9">
    <location>
        <begin position="1"/>
        <end position="27"/>
    </location>
</feature>
<keyword evidence="12" id="KW-1185">Reference proteome</keyword>
<proteinExistence type="inferred from homology"/>
<dbReference type="Pfam" id="PF26410">
    <property type="entry name" value="GH5_mannosidase"/>
    <property type="match status" value="1"/>
</dbReference>
<dbReference type="OrthoDB" id="406631at2759"/>
<protein>
    <recommendedName>
        <fullName evidence="4">mannan endo-1,4-beta-mannosidase</fullName>
        <ecNumber evidence="4">3.2.1.78</ecNumber>
    </recommendedName>
</protein>
<dbReference type="OMA" id="DWTYNGA"/>
<dbReference type="AlphaFoldDB" id="A0A1Y1I0L2"/>